<dbReference type="GO" id="GO:0004674">
    <property type="term" value="F:protein serine/threonine kinase activity"/>
    <property type="evidence" value="ECO:0007669"/>
    <property type="project" value="UniProtKB-KW"/>
</dbReference>
<dbReference type="InterPro" id="IPR008271">
    <property type="entry name" value="Ser/Thr_kinase_AS"/>
</dbReference>
<dbReference type="Proteomes" id="UP001295444">
    <property type="component" value="Chromosome 04"/>
</dbReference>
<accession>A0AAD1S166</accession>
<dbReference type="Pfam" id="PF00069">
    <property type="entry name" value="Pkinase"/>
    <property type="match status" value="1"/>
</dbReference>
<gene>
    <name evidence="6" type="ORF">PECUL_23A055697</name>
</gene>
<evidence type="ECO:0000313" key="6">
    <source>
        <dbReference type="EMBL" id="CAH2285618.1"/>
    </source>
</evidence>
<keyword evidence="4" id="KW-0723">Serine/threonine-protein kinase</keyword>
<dbReference type="GO" id="GO:0005524">
    <property type="term" value="F:ATP binding"/>
    <property type="evidence" value="ECO:0007669"/>
    <property type="project" value="UniProtKB-UniRule"/>
</dbReference>
<feature type="domain" description="Protein kinase" evidence="5">
    <location>
        <begin position="55"/>
        <end position="295"/>
    </location>
</feature>
<dbReference type="Gene3D" id="1.10.510.10">
    <property type="entry name" value="Transferase(Phosphotransferase) domain 1"/>
    <property type="match status" value="1"/>
</dbReference>
<protein>
    <submittedName>
        <fullName evidence="6">Serine threonine- kinase SBK1-like</fullName>
    </submittedName>
</protein>
<feature type="binding site" evidence="3">
    <location>
        <position position="84"/>
    </location>
    <ligand>
        <name>ATP</name>
        <dbReference type="ChEBI" id="CHEBI:30616"/>
    </ligand>
</feature>
<reference evidence="6" key="1">
    <citation type="submission" date="2022-03" db="EMBL/GenBank/DDBJ databases">
        <authorList>
            <person name="Alioto T."/>
            <person name="Alioto T."/>
            <person name="Gomez Garrido J."/>
        </authorList>
    </citation>
    <scope>NUCLEOTIDE SEQUENCE</scope>
</reference>
<dbReference type="PROSITE" id="PS50011">
    <property type="entry name" value="PROTEIN_KINASE_DOM"/>
    <property type="match status" value="1"/>
</dbReference>
<keyword evidence="6" id="KW-0418">Kinase</keyword>
<proteinExistence type="inferred from homology"/>
<keyword evidence="1 3" id="KW-0547">Nucleotide-binding</keyword>
<dbReference type="InterPro" id="IPR000719">
    <property type="entry name" value="Prot_kinase_dom"/>
</dbReference>
<dbReference type="SUPFAM" id="SSF56112">
    <property type="entry name" value="Protein kinase-like (PK-like)"/>
    <property type="match status" value="1"/>
</dbReference>
<evidence type="ECO:0000313" key="7">
    <source>
        <dbReference type="Proteomes" id="UP001295444"/>
    </source>
</evidence>
<dbReference type="PROSITE" id="PS00108">
    <property type="entry name" value="PROTEIN_KINASE_ST"/>
    <property type="match status" value="1"/>
</dbReference>
<organism evidence="6 7">
    <name type="scientific">Pelobates cultripes</name>
    <name type="common">Western spadefoot toad</name>
    <dbReference type="NCBI Taxonomy" id="61616"/>
    <lineage>
        <taxon>Eukaryota</taxon>
        <taxon>Metazoa</taxon>
        <taxon>Chordata</taxon>
        <taxon>Craniata</taxon>
        <taxon>Vertebrata</taxon>
        <taxon>Euteleostomi</taxon>
        <taxon>Amphibia</taxon>
        <taxon>Batrachia</taxon>
        <taxon>Anura</taxon>
        <taxon>Pelobatoidea</taxon>
        <taxon>Pelobatidae</taxon>
        <taxon>Pelobates</taxon>
    </lineage>
</organism>
<name>A0AAD1S166_PELCU</name>
<dbReference type="InterPro" id="IPR017441">
    <property type="entry name" value="Protein_kinase_ATP_BS"/>
</dbReference>
<evidence type="ECO:0000256" key="4">
    <source>
        <dbReference type="RuleBase" id="RU000304"/>
    </source>
</evidence>
<sequence>MFGGCLDYGMGGKSATGLLTLQVYASDLSKESAFQLIAMENTSENQEIQIIPEQYQVLEKLGEGTFGQVLLAHDKLAGRSVALKLMKKEKTHQDAFVKEFKVAVYLSHHKGIITTYPYFFDNLHNYIYVQEVATAGTLEAIIVEKVGLPEYIVKRCAAQISEALFFIHNQGLVHRDLKPDNILLMDKECHNIKIGDFGLTERFGRFIPSMSHIIPYMAPELSILEPNQYLHLGPSIDVWAFGVTLYVALTGCFPWLEAVNRDHQFQIFASWKTYGEIDAPPVSWQSFTREALNVW</sequence>
<dbReference type="EMBL" id="OW240915">
    <property type="protein sequence ID" value="CAH2285618.1"/>
    <property type="molecule type" value="Genomic_DNA"/>
</dbReference>
<dbReference type="SMART" id="SM00220">
    <property type="entry name" value="S_TKc"/>
    <property type="match status" value="1"/>
</dbReference>
<evidence type="ECO:0000256" key="3">
    <source>
        <dbReference type="PROSITE-ProRule" id="PRU10141"/>
    </source>
</evidence>
<evidence type="ECO:0000256" key="2">
    <source>
        <dbReference type="ARBA" id="ARBA00022840"/>
    </source>
</evidence>
<keyword evidence="6" id="KW-0808">Transferase</keyword>
<evidence type="ECO:0000259" key="5">
    <source>
        <dbReference type="PROSITE" id="PS50011"/>
    </source>
</evidence>
<keyword evidence="7" id="KW-1185">Reference proteome</keyword>
<dbReference type="PANTHER" id="PTHR24359">
    <property type="entry name" value="SERINE/THREONINE-PROTEIN KINASE SBK1"/>
    <property type="match status" value="1"/>
</dbReference>
<dbReference type="PROSITE" id="PS00107">
    <property type="entry name" value="PROTEIN_KINASE_ATP"/>
    <property type="match status" value="1"/>
</dbReference>
<keyword evidence="2 3" id="KW-0067">ATP-binding</keyword>
<dbReference type="InterPro" id="IPR011009">
    <property type="entry name" value="Kinase-like_dom_sf"/>
</dbReference>
<evidence type="ECO:0000256" key="1">
    <source>
        <dbReference type="ARBA" id="ARBA00022741"/>
    </source>
</evidence>
<dbReference type="AlphaFoldDB" id="A0AAD1S166"/>
<comment type="similarity">
    <text evidence="4">Belongs to the protein kinase superfamily.</text>
</comment>
<feature type="non-terminal residue" evidence="6">
    <location>
        <position position="295"/>
    </location>
</feature>
<dbReference type="PANTHER" id="PTHR24359:SF0">
    <property type="entry name" value="SERINE_THREONINE-PROTEIN KINASE SBK1"/>
    <property type="match status" value="1"/>
</dbReference>